<keyword evidence="1" id="KW-0472">Membrane</keyword>
<dbReference type="Proteomes" id="UP000247233">
    <property type="component" value="Unassembled WGS sequence"/>
</dbReference>
<keyword evidence="3" id="KW-1185">Reference proteome</keyword>
<evidence type="ECO:0000256" key="1">
    <source>
        <dbReference type="SAM" id="Phobius"/>
    </source>
</evidence>
<evidence type="ECO:0000313" key="3">
    <source>
        <dbReference type="Proteomes" id="UP000247233"/>
    </source>
</evidence>
<organism evidence="2 3">
    <name type="scientific">Aspergillus heteromorphus CBS 117.55</name>
    <dbReference type="NCBI Taxonomy" id="1448321"/>
    <lineage>
        <taxon>Eukaryota</taxon>
        <taxon>Fungi</taxon>
        <taxon>Dikarya</taxon>
        <taxon>Ascomycota</taxon>
        <taxon>Pezizomycotina</taxon>
        <taxon>Eurotiomycetes</taxon>
        <taxon>Eurotiomycetidae</taxon>
        <taxon>Eurotiales</taxon>
        <taxon>Aspergillaceae</taxon>
        <taxon>Aspergillus</taxon>
        <taxon>Aspergillus subgen. Circumdati</taxon>
    </lineage>
</organism>
<gene>
    <name evidence="2" type="ORF">BO70DRAFT_121710</name>
</gene>
<keyword evidence="1" id="KW-0812">Transmembrane</keyword>
<evidence type="ECO:0000313" key="2">
    <source>
        <dbReference type="EMBL" id="PWY71726.1"/>
    </source>
</evidence>
<proteinExistence type="predicted"/>
<reference evidence="2 3" key="1">
    <citation type="submission" date="2016-12" db="EMBL/GenBank/DDBJ databases">
        <title>The genomes of Aspergillus section Nigri reveals drivers in fungal speciation.</title>
        <authorList>
            <consortium name="DOE Joint Genome Institute"/>
            <person name="Vesth T.C."/>
            <person name="Nybo J."/>
            <person name="Theobald S."/>
            <person name="Brandl J."/>
            <person name="Frisvad J.C."/>
            <person name="Nielsen K.F."/>
            <person name="Lyhne E.K."/>
            <person name="Kogle M.E."/>
            <person name="Kuo A."/>
            <person name="Riley R."/>
            <person name="Clum A."/>
            <person name="Nolan M."/>
            <person name="Lipzen A."/>
            <person name="Salamov A."/>
            <person name="Henrissat B."/>
            <person name="Wiebenga A."/>
            <person name="De Vries R.P."/>
            <person name="Grigoriev I.V."/>
            <person name="Mortensen U.H."/>
            <person name="Andersen M.R."/>
            <person name="Baker S.E."/>
        </authorList>
    </citation>
    <scope>NUCLEOTIDE SEQUENCE [LARGE SCALE GENOMIC DNA]</scope>
    <source>
        <strain evidence="2 3">CBS 117.55</strain>
    </source>
</reference>
<keyword evidence="1" id="KW-1133">Transmembrane helix</keyword>
<sequence length="148" mass="16686">MCVCVYLLIATATFPHYNIGTKPNLTQLNLTHWLGFSKESSVPPFFFGFWSPPLRRRCRRRCRRHLRLPNTIPNRLTSPPCSCPPAGPGRIGWLWLYWCGGGGGDESMALALALDPALYAPVLATMMLLMIIIVHIVLIHPFSPSYYD</sequence>
<dbReference type="EMBL" id="MSFL01000027">
    <property type="protein sequence ID" value="PWY71726.1"/>
    <property type="molecule type" value="Genomic_DNA"/>
</dbReference>
<accession>A0A317VBX9</accession>
<comment type="caution">
    <text evidence="2">The sequence shown here is derived from an EMBL/GenBank/DDBJ whole genome shotgun (WGS) entry which is preliminary data.</text>
</comment>
<protein>
    <submittedName>
        <fullName evidence="2">Uncharacterized protein</fullName>
    </submittedName>
</protein>
<dbReference type="GeneID" id="37060196"/>
<name>A0A317VBX9_9EURO</name>
<dbReference type="AlphaFoldDB" id="A0A317VBX9"/>
<feature type="transmembrane region" description="Helical" evidence="1">
    <location>
        <begin position="117"/>
        <end position="139"/>
    </location>
</feature>
<dbReference type="RefSeq" id="XP_025396318.1">
    <property type="nucleotide sequence ID" value="XM_025537959.1"/>
</dbReference>
<dbReference type="VEuPathDB" id="FungiDB:BO70DRAFT_121710"/>